<evidence type="ECO:0000256" key="14">
    <source>
        <dbReference type="SAM" id="MobiDB-lite"/>
    </source>
</evidence>
<dbReference type="SUPFAM" id="SSF52172">
    <property type="entry name" value="CheY-like"/>
    <property type="match status" value="2"/>
</dbReference>
<evidence type="ECO:0000259" key="16">
    <source>
        <dbReference type="PROSITE" id="PS50110"/>
    </source>
</evidence>
<dbReference type="CDD" id="cd17546">
    <property type="entry name" value="REC_hyHK_CKI1_RcsC-like"/>
    <property type="match status" value="1"/>
</dbReference>
<dbReference type="Pfam" id="PF00512">
    <property type="entry name" value="HisKA"/>
    <property type="match status" value="1"/>
</dbReference>
<dbReference type="InterPro" id="IPR011006">
    <property type="entry name" value="CheY-like_superfamily"/>
</dbReference>
<dbReference type="Gene3D" id="3.30.450.20">
    <property type="entry name" value="PAS domain"/>
    <property type="match status" value="1"/>
</dbReference>
<dbReference type="CDD" id="cd16922">
    <property type="entry name" value="HATPase_EvgS-ArcB-TorS-like"/>
    <property type="match status" value="1"/>
</dbReference>
<dbReference type="Pfam" id="PF13426">
    <property type="entry name" value="PAS_9"/>
    <property type="match status" value="1"/>
</dbReference>
<evidence type="ECO:0000256" key="6">
    <source>
        <dbReference type="ARBA" id="ARBA00022777"/>
    </source>
</evidence>
<keyword evidence="4" id="KW-0808">Transferase</keyword>
<dbReference type="Gene3D" id="3.40.50.2300">
    <property type="match status" value="2"/>
</dbReference>
<reference evidence="19 20" key="1">
    <citation type="submission" date="2018-07" db="EMBL/GenBank/DDBJ databases">
        <title>Genomic Encyclopedia of Type Strains, Phase III (KMG-III): the genomes of soil and plant-associated and newly described type strains.</title>
        <authorList>
            <person name="Whitman W."/>
        </authorList>
    </citation>
    <scope>NUCLEOTIDE SEQUENCE [LARGE SCALE GENOMIC DNA]</scope>
    <source>
        <strain evidence="19 20">CECT 8488</strain>
    </source>
</reference>
<dbReference type="InterPro" id="IPR000700">
    <property type="entry name" value="PAS-assoc_C"/>
</dbReference>
<evidence type="ECO:0000256" key="2">
    <source>
        <dbReference type="ARBA" id="ARBA00012438"/>
    </source>
</evidence>
<feature type="domain" description="HPt" evidence="18">
    <location>
        <begin position="1148"/>
        <end position="1246"/>
    </location>
</feature>
<dbReference type="InterPro" id="IPR001789">
    <property type="entry name" value="Sig_transdc_resp-reg_receiver"/>
</dbReference>
<comment type="catalytic activity">
    <reaction evidence="1">
        <text>ATP + protein L-histidine = ADP + protein N-phospho-L-histidine.</text>
        <dbReference type="EC" id="2.7.13.3"/>
    </reaction>
</comment>
<dbReference type="Gene3D" id="1.20.120.160">
    <property type="entry name" value="HPT domain"/>
    <property type="match status" value="1"/>
</dbReference>
<dbReference type="PROSITE" id="PS50894">
    <property type="entry name" value="HPT"/>
    <property type="match status" value="1"/>
</dbReference>
<dbReference type="Proteomes" id="UP000256845">
    <property type="component" value="Unassembled WGS sequence"/>
</dbReference>
<proteinExistence type="predicted"/>
<dbReference type="SMART" id="SM00091">
    <property type="entry name" value="PAS"/>
    <property type="match status" value="5"/>
</dbReference>
<keyword evidence="13" id="KW-0175">Coiled coil</keyword>
<gene>
    <name evidence="19" type="ORF">DFP90_101313</name>
</gene>
<dbReference type="PANTHER" id="PTHR45339">
    <property type="entry name" value="HYBRID SIGNAL TRANSDUCTION HISTIDINE KINASE J"/>
    <property type="match status" value="1"/>
</dbReference>
<dbReference type="SMART" id="SM00387">
    <property type="entry name" value="HATPase_c"/>
    <property type="match status" value="1"/>
</dbReference>
<dbReference type="SMART" id="SM00448">
    <property type="entry name" value="REC"/>
    <property type="match status" value="1"/>
</dbReference>
<comment type="caution">
    <text evidence="19">The sequence shown here is derived from an EMBL/GenBank/DDBJ whole genome shotgun (WGS) entry which is preliminary data.</text>
</comment>
<feature type="coiled-coil region" evidence="13">
    <location>
        <begin position="573"/>
        <end position="600"/>
    </location>
</feature>
<dbReference type="NCBIfam" id="TIGR00229">
    <property type="entry name" value="sensory_box"/>
    <property type="match status" value="1"/>
</dbReference>
<dbReference type="Gene3D" id="1.10.287.130">
    <property type="match status" value="1"/>
</dbReference>
<feature type="modified residue" description="4-aspartylphosphate" evidence="12">
    <location>
        <position position="892"/>
    </location>
</feature>
<dbReference type="InterPro" id="IPR036097">
    <property type="entry name" value="HisK_dim/P_sf"/>
</dbReference>
<evidence type="ECO:0000256" key="1">
    <source>
        <dbReference type="ARBA" id="ARBA00000085"/>
    </source>
</evidence>
<dbReference type="PROSITE" id="PS50113">
    <property type="entry name" value="PAC"/>
    <property type="match status" value="1"/>
</dbReference>
<feature type="domain" description="PAC" evidence="17">
    <location>
        <begin position="532"/>
        <end position="582"/>
    </location>
</feature>
<keyword evidence="7" id="KW-0067">ATP-binding</keyword>
<evidence type="ECO:0000259" key="15">
    <source>
        <dbReference type="PROSITE" id="PS50109"/>
    </source>
</evidence>
<evidence type="ECO:0000256" key="3">
    <source>
        <dbReference type="ARBA" id="ARBA00022553"/>
    </source>
</evidence>
<dbReference type="InterPro" id="IPR035965">
    <property type="entry name" value="PAS-like_dom_sf"/>
</dbReference>
<dbReference type="SMART" id="SM00388">
    <property type="entry name" value="HisKA"/>
    <property type="match status" value="1"/>
</dbReference>
<dbReference type="Pfam" id="PF01627">
    <property type="entry name" value="Hpt"/>
    <property type="match status" value="1"/>
</dbReference>
<dbReference type="GO" id="GO:0000155">
    <property type="term" value="F:phosphorelay sensor kinase activity"/>
    <property type="evidence" value="ECO:0007669"/>
    <property type="project" value="InterPro"/>
</dbReference>
<dbReference type="OrthoDB" id="7346568at2"/>
<feature type="modified residue" description="Phosphohistidine" evidence="11">
    <location>
        <position position="1187"/>
    </location>
</feature>
<keyword evidence="8" id="KW-0902">Two-component regulatory system</keyword>
<evidence type="ECO:0000256" key="13">
    <source>
        <dbReference type="SAM" id="Coils"/>
    </source>
</evidence>
<comment type="subunit">
    <text evidence="9">At low DSF concentrations, interacts with RpfF.</text>
</comment>
<feature type="compositionally biased region" description="Basic and acidic residues" evidence="14">
    <location>
        <begin position="1113"/>
        <end position="1128"/>
    </location>
</feature>
<dbReference type="SUPFAM" id="SSF55874">
    <property type="entry name" value="ATPase domain of HSP90 chaperone/DNA topoisomerase II/histidine kinase"/>
    <property type="match status" value="1"/>
</dbReference>
<dbReference type="FunFam" id="3.30.565.10:FF:000010">
    <property type="entry name" value="Sensor histidine kinase RcsC"/>
    <property type="match status" value="1"/>
</dbReference>
<keyword evidence="3 12" id="KW-0597">Phosphoprotein</keyword>
<accession>A0A3D9HVK3</accession>
<dbReference type="InterPro" id="IPR000014">
    <property type="entry name" value="PAS"/>
</dbReference>
<dbReference type="CDD" id="cd00082">
    <property type="entry name" value="HisKA"/>
    <property type="match status" value="1"/>
</dbReference>
<dbReference type="PRINTS" id="PR00344">
    <property type="entry name" value="BCTRLSENSOR"/>
</dbReference>
<organism evidence="19 20">
    <name type="scientific">Aestuariispira insulae</name>
    <dbReference type="NCBI Taxonomy" id="1461337"/>
    <lineage>
        <taxon>Bacteria</taxon>
        <taxon>Pseudomonadati</taxon>
        <taxon>Pseudomonadota</taxon>
        <taxon>Alphaproteobacteria</taxon>
        <taxon>Rhodospirillales</taxon>
        <taxon>Kiloniellaceae</taxon>
        <taxon>Aestuariispira</taxon>
    </lineage>
</organism>
<evidence type="ECO:0000256" key="8">
    <source>
        <dbReference type="ARBA" id="ARBA00023012"/>
    </source>
</evidence>
<dbReference type="PROSITE" id="PS50110">
    <property type="entry name" value="RESPONSE_REGULATORY"/>
    <property type="match status" value="2"/>
</dbReference>
<feature type="domain" description="Response regulatory" evidence="16">
    <location>
        <begin position="989"/>
        <end position="1108"/>
    </location>
</feature>
<evidence type="ECO:0000313" key="20">
    <source>
        <dbReference type="Proteomes" id="UP000256845"/>
    </source>
</evidence>
<evidence type="ECO:0000256" key="11">
    <source>
        <dbReference type="PROSITE-ProRule" id="PRU00110"/>
    </source>
</evidence>
<feature type="region of interest" description="Disordered" evidence="14">
    <location>
        <begin position="1109"/>
        <end position="1128"/>
    </location>
</feature>
<keyword evidence="6" id="KW-0418">Kinase</keyword>
<dbReference type="EC" id="2.7.13.3" evidence="2"/>
<dbReference type="PANTHER" id="PTHR45339:SF3">
    <property type="entry name" value="HISTIDINE KINASE"/>
    <property type="match status" value="1"/>
</dbReference>
<feature type="domain" description="Response regulatory" evidence="16">
    <location>
        <begin position="839"/>
        <end position="959"/>
    </location>
</feature>
<evidence type="ECO:0000256" key="7">
    <source>
        <dbReference type="ARBA" id="ARBA00022840"/>
    </source>
</evidence>
<dbReference type="InterPro" id="IPR005467">
    <property type="entry name" value="His_kinase_dom"/>
</dbReference>
<dbReference type="GO" id="GO:0005524">
    <property type="term" value="F:ATP binding"/>
    <property type="evidence" value="ECO:0007669"/>
    <property type="project" value="UniProtKB-KW"/>
</dbReference>
<evidence type="ECO:0000313" key="19">
    <source>
        <dbReference type="EMBL" id="RED53522.1"/>
    </source>
</evidence>
<dbReference type="InterPro" id="IPR008207">
    <property type="entry name" value="Sig_transdc_His_kin_Hpt_dom"/>
</dbReference>
<dbReference type="InterPro" id="IPR004358">
    <property type="entry name" value="Sig_transdc_His_kin-like_C"/>
</dbReference>
<dbReference type="AlphaFoldDB" id="A0A3D9HVK3"/>
<dbReference type="EMBL" id="QRDW01000001">
    <property type="protein sequence ID" value="RED53522.1"/>
    <property type="molecule type" value="Genomic_DNA"/>
</dbReference>
<dbReference type="GO" id="GO:0005886">
    <property type="term" value="C:plasma membrane"/>
    <property type="evidence" value="ECO:0007669"/>
    <property type="project" value="UniProtKB-SubCell"/>
</dbReference>
<protein>
    <recommendedName>
        <fullName evidence="10">Sensory/regulatory protein RpfC</fullName>
        <ecNumber evidence="2">2.7.13.3</ecNumber>
    </recommendedName>
</protein>
<dbReference type="InterPro" id="IPR003594">
    <property type="entry name" value="HATPase_dom"/>
</dbReference>
<dbReference type="Pfam" id="PF00072">
    <property type="entry name" value="Response_reg"/>
    <property type="match status" value="1"/>
</dbReference>
<dbReference type="SUPFAM" id="SSF47384">
    <property type="entry name" value="Homodimeric domain of signal transducing histidine kinase"/>
    <property type="match status" value="1"/>
</dbReference>
<keyword evidence="5" id="KW-0547">Nucleotide-binding</keyword>
<evidence type="ECO:0000256" key="10">
    <source>
        <dbReference type="ARBA" id="ARBA00068150"/>
    </source>
</evidence>
<sequence>MDSLHDLLDVTPHAACLVSASGVLERLNSPARHLFAISSDQVKLSLAEILVKPEQMTVLLKGFAGAKGQSEIVIPMRSVKGREFRCRLTATKGNGIGKDSLLLWFDEQPGKDKTAQAFQEIFTQSDQPQLIVSRADGRILRANDAAKVYFSLSGSRSKPDRIEDYLNPDDWNSLIGIIDHDGSLSQFRAGLIDGKDDSHQSLLTARALSFHDIACVAICFLPQDKGDAGVSAALSEILDSAPMPTLVCDPLNGAILSMSGDLLHLLKIADFSPGNGLMLQQLLVGGDPLQLLQKVVASGSQHDIDTLWRRNDHGQCRAKVSATPFEGRSGTRVMMALTVQEGQDGTAYEDFFDSAPMPMLLASRLDGQVKRLNNRAMELFDPSATLSTKTVRLREYIGSKPARHVLDRIKSHGYVGEFEAQLITVYDEQIDCLLNGRQVLVNGQLMALIYISDITQQKAAENTLKRFFEAAPMPMMSVRVENRQVLQLNKRASELFLSQDDLEGSETFLGQFFGDENALQLMEKVKSGGFVDDLELNFTSVYGESMWVLISIQLLHMEDEDIVLIGMNDITVRKEVEQALSEAKEEAENATNQKSSFLSTMSHEIRTPMNGMLGMIGLMQLMELDDEQQEALDIISDSAKSLLTIIDDILDFSKIEAGKLELESIATDPENVVEGALDIMAGKAREKGVELVAFIATDVPRQITGDPVRLRQVILNLVSNAVKFTAKGIIITRLSRLSGNDEGDADRLRFEVIDQGIGITEKKQKHLFQPFIQAESSTAREFGGSGLGLSICRALVELMGGQIGVVSREGEGATFWFDVPLDGSEEPARISDPILEGLKVLLIQQHEKAQLVLAGQMEAAGAAVVGGGAGEDIDGLVRDLDGQGPFDVAVIDYENHGPDGCEIAVRLSEAGQVSRDRVIITVPSSREAVTQRIKDERFAVRLMKPIRRQKILNSVAEVAGRVLVTETRQVETPKVEPPTREEAIRQGGLILLVDDNEVNRLVIGKQLTHLGYAFDTAVNGVDALEKVGETRYGLILTDIRMPQMDGYELARQIRAQEKETGTARMPMLALTANAMAEEEERCLTAGLDVYLSKPLKLQKLSENLGIWLQRPTPDTEKPSSQERAETLPDGKGGFVDLAVLSEILGLEDEAELVSILEYFAELLPGLMNTLSEALSARDREAIRDAAHAAKGACRNAGASRLAEILEQIEKGAPDLGEERLDALWQDAQNDAEGTLAQIRQMAEDSK</sequence>
<dbReference type="Gene3D" id="3.30.565.10">
    <property type="entry name" value="Histidine kinase-like ATPase, C-terminal domain"/>
    <property type="match status" value="1"/>
</dbReference>
<evidence type="ECO:0000259" key="17">
    <source>
        <dbReference type="PROSITE" id="PS50113"/>
    </source>
</evidence>
<dbReference type="RefSeq" id="WP_115934652.1">
    <property type="nucleotide sequence ID" value="NZ_QRDW01000001.1"/>
</dbReference>
<dbReference type="FunFam" id="1.10.287.130:FF:000002">
    <property type="entry name" value="Two-component osmosensing histidine kinase"/>
    <property type="match status" value="1"/>
</dbReference>
<dbReference type="InterPro" id="IPR003661">
    <property type="entry name" value="HisK_dim/P_dom"/>
</dbReference>
<evidence type="ECO:0000256" key="9">
    <source>
        <dbReference type="ARBA" id="ARBA00064003"/>
    </source>
</evidence>
<dbReference type="Pfam" id="PF02518">
    <property type="entry name" value="HATPase_c"/>
    <property type="match status" value="1"/>
</dbReference>
<evidence type="ECO:0000256" key="5">
    <source>
        <dbReference type="ARBA" id="ARBA00022741"/>
    </source>
</evidence>
<dbReference type="SUPFAM" id="SSF55785">
    <property type="entry name" value="PYP-like sensor domain (PAS domain)"/>
    <property type="match status" value="2"/>
</dbReference>
<name>A0A3D9HVK3_9PROT</name>
<evidence type="ECO:0000256" key="4">
    <source>
        <dbReference type="ARBA" id="ARBA00022679"/>
    </source>
</evidence>
<dbReference type="SUPFAM" id="SSF47226">
    <property type="entry name" value="Histidine-containing phosphotransfer domain, HPT domain"/>
    <property type="match status" value="1"/>
</dbReference>
<evidence type="ECO:0000256" key="12">
    <source>
        <dbReference type="PROSITE-ProRule" id="PRU00169"/>
    </source>
</evidence>
<dbReference type="InterPro" id="IPR036890">
    <property type="entry name" value="HATPase_C_sf"/>
</dbReference>
<evidence type="ECO:0000259" key="18">
    <source>
        <dbReference type="PROSITE" id="PS50894"/>
    </source>
</evidence>
<dbReference type="InterPro" id="IPR036641">
    <property type="entry name" value="HPT_dom_sf"/>
</dbReference>
<dbReference type="PROSITE" id="PS50109">
    <property type="entry name" value="HIS_KIN"/>
    <property type="match status" value="1"/>
</dbReference>
<feature type="modified residue" description="4-aspartylphosphate" evidence="12">
    <location>
        <position position="1038"/>
    </location>
</feature>
<keyword evidence="20" id="KW-1185">Reference proteome</keyword>
<feature type="domain" description="Histidine kinase" evidence="15">
    <location>
        <begin position="600"/>
        <end position="823"/>
    </location>
</feature>